<feature type="domain" description="DUF8010" evidence="1">
    <location>
        <begin position="3"/>
        <end position="95"/>
    </location>
</feature>
<protein>
    <submittedName>
        <fullName evidence="3">Uncharacterized protein</fullName>
    </submittedName>
</protein>
<comment type="caution">
    <text evidence="3">The sequence shown here is derived from an EMBL/GenBank/DDBJ whole genome shotgun (WGS) entry which is preliminary data.</text>
</comment>
<accession>A0A7K1FJ53</accession>
<dbReference type="Pfam" id="PF26572">
    <property type="entry name" value="DUF8185"/>
    <property type="match status" value="1"/>
</dbReference>
<feature type="domain" description="DUF8185" evidence="2">
    <location>
        <begin position="99"/>
        <end position="203"/>
    </location>
</feature>
<dbReference type="InterPro" id="IPR058323">
    <property type="entry name" value="DUF8010"/>
</dbReference>
<dbReference type="RefSeq" id="WP_154767327.1">
    <property type="nucleotide sequence ID" value="NZ_WLYK01000001.1"/>
</dbReference>
<evidence type="ECO:0000313" key="3">
    <source>
        <dbReference type="EMBL" id="MTD13469.1"/>
    </source>
</evidence>
<proteinExistence type="predicted"/>
<evidence type="ECO:0000259" key="2">
    <source>
        <dbReference type="Pfam" id="PF26572"/>
    </source>
</evidence>
<reference evidence="3 4" key="1">
    <citation type="submission" date="2019-11" db="EMBL/GenBank/DDBJ databases">
        <authorList>
            <person name="Jiang L.-Q."/>
        </authorList>
    </citation>
    <scope>NUCLEOTIDE SEQUENCE [LARGE SCALE GENOMIC DNA]</scope>
    <source>
        <strain evidence="3 4">YIM 132087</strain>
    </source>
</reference>
<dbReference type="Pfam" id="PF26035">
    <property type="entry name" value="DUF8010"/>
    <property type="match status" value="1"/>
</dbReference>
<evidence type="ECO:0000313" key="4">
    <source>
        <dbReference type="Proteomes" id="UP000460221"/>
    </source>
</evidence>
<dbReference type="EMBL" id="WLYK01000001">
    <property type="protein sequence ID" value="MTD13469.1"/>
    <property type="molecule type" value="Genomic_DNA"/>
</dbReference>
<sequence length="211" mass="22015">MAAFTPATTADRDDAAAFAGRAARWDNQGPVRLRADGDLVRLWATTPFDTLATRAVTGTLEPRDVTVHAGNLLSALAVVRDGTVDPGPAVDAAWRAQLPPVAGWVAVDTIPAEVIGRLSDDGVARARANPGPAGGAGTALLDSEVMTVQGNGMSVVITMRTLFALSGMGFAPPTRGEVIRISATDAWVRLDARFGAVVRRRHAALPLLFAL</sequence>
<organism evidence="3 4">
    <name type="scientific">Nakamurella alba</name>
    <dbReference type="NCBI Taxonomy" id="2665158"/>
    <lineage>
        <taxon>Bacteria</taxon>
        <taxon>Bacillati</taxon>
        <taxon>Actinomycetota</taxon>
        <taxon>Actinomycetes</taxon>
        <taxon>Nakamurellales</taxon>
        <taxon>Nakamurellaceae</taxon>
        <taxon>Nakamurella</taxon>
    </lineage>
</organism>
<dbReference type="AlphaFoldDB" id="A0A7K1FJ53"/>
<keyword evidence="4" id="KW-1185">Reference proteome</keyword>
<gene>
    <name evidence="3" type="ORF">GIS00_05860</name>
</gene>
<dbReference type="Proteomes" id="UP000460221">
    <property type="component" value="Unassembled WGS sequence"/>
</dbReference>
<evidence type="ECO:0000259" key="1">
    <source>
        <dbReference type="Pfam" id="PF26035"/>
    </source>
</evidence>
<name>A0A7K1FJ53_9ACTN</name>
<dbReference type="InterPro" id="IPR058498">
    <property type="entry name" value="DUF8185"/>
</dbReference>